<dbReference type="EMBL" id="JXRR01000017">
    <property type="protein sequence ID" value="KIL46282.1"/>
    <property type="molecule type" value="Genomic_DNA"/>
</dbReference>
<dbReference type="PATRIC" id="fig|220754.4.peg.2969"/>
<comment type="caution">
    <text evidence="3">The sequence shown here is derived from an EMBL/GenBank/DDBJ whole genome shotgun (WGS) entry which is preliminary data.</text>
</comment>
<feature type="chain" id="PRO_5039332402" description="YusW-like protein" evidence="2">
    <location>
        <begin position="23"/>
        <end position="156"/>
    </location>
</feature>
<feature type="signal peptide" evidence="2">
    <location>
        <begin position="1"/>
        <end position="22"/>
    </location>
</feature>
<protein>
    <recommendedName>
        <fullName evidence="5">YusW-like protein</fullName>
    </recommendedName>
</protein>
<dbReference type="InterPro" id="IPR025623">
    <property type="entry name" value="YusW"/>
</dbReference>
<evidence type="ECO:0008006" key="5">
    <source>
        <dbReference type="Google" id="ProtNLM"/>
    </source>
</evidence>
<evidence type="ECO:0000256" key="1">
    <source>
        <dbReference type="SAM" id="MobiDB-lite"/>
    </source>
</evidence>
<dbReference type="OrthoDB" id="2452750at2"/>
<dbReference type="Pfam" id="PF14039">
    <property type="entry name" value="YusW"/>
    <property type="match status" value="1"/>
</dbReference>
<reference evidence="3 4" key="1">
    <citation type="submission" date="2015-01" db="EMBL/GenBank/DDBJ databases">
        <title>Jeotgalibacillus campisalis genome sequencing.</title>
        <authorList>
            <person name="Goh K.M."/>
            <person name="Chan K.-G."/>
            <person name="Yaakop A.S."/>
            <person name="Ee R."/>
            <person name="Gan H.M."/>
            <person name="Chan C.S."/>
        </authorList>
    </citation>
    <scope>NUCLEOTIDE SEQUENCE [LARGE SCALE GENOMIC DNA]</scope>
    <source>
        <strain evidence="3 4">SF-57</strain>
    </source>
</reference>
<dbReference type="RefSeq" id="WP_041059989.1">
    <property type="nucleotide sequence ID" value="NZ_JXRR01000017.1"/>
</dbReference>
<feature type="compositionally biased region" description="Acidic residues" evidence="1">
    <location>
        <begin position="22"/>
        <end position="47"/>
    </location>
</feature>
<dbReference type="Proteomes" id="UP000031972">
    <property type="component" value="Unassembled WGS sequence"/>
</dbReference>
<proteinExistence type="predicted"/>
<feature type="region of interest" description="Disordered" evidence="1">
    <location>
        <begin position="22"/>
        <end position="50"/>
    </location>
</feature>
<evidence type="ECO:0000256" key="2">
    <source>
        <dbReference type="SAM" id="SignalP"/>
    </source>
</evidence>
<dbReference type="PROSITE" id="PS51257">
    <property type="entry name" value="PROKAR_LIPOPROTEIN"/>
    <property type="match status" value="1"/>
</dbReference>
<accession>A0A0C2VBF7</accession>
<keyword evidence="2" id="KW-0732">Signal</keyword>
<evidence type="ECO:0000313" key="4">
    <source>
        <dbReference type="Proteomes" id="UP000031972"/>
    </source>
</evidence>
<organism evidence="3 4">
    <name type="scientific">Jeotgalibacillus campisalis</name>
    <dbReference type="NCBI Taxonomy" id="220754"/>
    <lineage>
        <taxon>Bacteria</taxon>
        <taxon>Bacillati</taxon>
        <taxon>Bacillota</taxon>
        <taxon>Bacilli</taxon>
        <taxon>Bacillales</taxon>
        <taxon>Caryophanaceae</taxon>
        <taxon>Jeotgalibacillus</taxon>
    </lineage>
</organism>
<gene>
    <name evidence="3" type="ORF">KR50_29570</name>
</gene>
<sequence>MKKLLPLTLAGSVLLISACAQEDETVEEPADAPSIEENETAETDSQDEAPTISFLKFEMDVDYEGTENDFEVSYDADESVEAAYENQRNALTLAGDDAYDEIEPVLSEFDFTAETSEEEIVKSVIKGFEVEDGYDSIEIEITFEDGTEKEIEQVEE</sequence>
<keyword evidence="4" id="KW-1185">Reference proteome</keyword>
<dbReference type="AlphaFoldDB" id="A0A0C2VBF7"/>
<evidence type="ECO:0000313" key="3">
    <source>
        <dbReference type="EMBL" id="KIL46282.1"/>
    </source>
</evidence>
<name>A0A0C2VBF7_9BACL</name>